<dbReference type="AlphaFoldDB" id="A0A9P1GZL1"/>
<accession>A0A9P1GZL1</accession>
<sequence length="310" mass="35018">MEPQMETGSHLPERIDPLTPGQEGLPAGSNIDTDIKMEDVSDAGATRPPAPPSRYECEGARLDGNCKHLEDLKRHIENGQVLQLQLDRVTDSDLDKWASQLRTAIRDFAIRYFESDSPFLNFQERFKMAQRAAGFELMAETTVGTVDFRSFLSSPTRCSAVIQACIWAFLDREVFSKFCWAGELSDDVVRIYEKLWNAAEDVEGDRKVKAWVVSTTKLFVDLDGIEGEKEAMKEERNATIQNLVENILKIIEPFAKLIIGRIAMSISSGKWKTSWKEQSPWTAIFAVRPLMLPGALALMSLISSMLRPWR</sequence>
<dbReference type="OrthoDB" id="5213630at2759"/>
<comment type="caution">
    <text evidence="2">The sequence shown here is derived from an EMBL/GenBank/DDBJ whole genome shotgun (WGS) entry which is preliminary data.</text>
</comment>
<dbReference type="Proteomes" id="UP000838763">
    <property type="component" value="Unassembled WGS sequence"/>
</dbReference>
<proteinExistence type="predicted"/>
<dbReference type="EMBL" id="CALLCH030000005">
    <property type="protein sequence ID" value="CAI4212716.1"/>
    <property type="molecule type" value="Genomic_DNA"/>
</dbReference>
<name>A0A9P1GZL1_9PEZI</name>
<organism evidence="2 3">
    <name type="scientific">Parascedosporium putredinis</name>
    <dbReference type="NCBI Taxonomy" id="1442378"/>
    <lineage>
        <taxon>Eukaryota</taxon>
        <taxon>Fungi</taxon>
        <taxon>Dikarya</taxon>
        <taxon>Ascomycota</taxon>
        <taxon>Pezizomycotina</taxon>
        <taxon>Sordariomycetes</taxon>
        <taxon>Hypocreomycetidae</taxon>
        <taxon>Microascales</taxon>
        <taxon>Microascaceae</taxon>
        <taxon>Parascedosporium</taxon>
    </lineage>
</organism>
<reference evidence="2" key="1">
    <citation type="submission" date="2022-11" db="EMBL/GenBank/DDBJ databases">
        <authorList>
            <person name="Scott C."/>
            <person name="Bruce N."/>
        </authorList>
    </citation>
    <scope>NUCLEOTIDE SEQUENCE</scope>
</reference>
<evidence type="ECO:0000256" key="1">
    <source>
        <dbReference type="SAM" id="MobiDB-lite"/>
    </source>
</evidence>
<gene>
    <name evidence="2" type="ORF">PPNO1_LOCUS2467</name>
</gene>
<evidence type="ECO:0000313" key="3">
    <source>
        <dbReference type="Proteomes" id="UP000838763"/>
    </source>
</evidence>
<protein>
    <submittedName>
        <fullName evidence="2">Uncharacterized protein</fullName>
    </submittedName>
</protein>
<keyword evidence="3" id="KW-1185">Reference proteome</keyword>
<feature type="region of interest" description="Disordered" evidence="1">
    <location>
        <begin position="1"/>
        <end position="32"/>
    </location>
</feature>
<evidence type="ECO:0000313" key="2">
    <source>
        <dbReference type="EMBL" id="CAI4212716.1"/>
    </source>
</evidence>